<evidence type="ECO:0000313" key="2">
    <source>
        <dbReference type="Proteomes" id="UP001165962"/>
    </source>
</evidence>
<evidence type="ECO:0000313" key="1">
    <source>
        <dbReference type="EMBL" id="NHN33255.1"/>
    </source>
</evidence>
<keyword evidence="2" id="KW-1185">Reference proteome</keyword>
<dbReference type="Proteomes" id="UP001165962">
    <property type="component" value="Unassembled WGS sequence"/>
</dbReference>
<organism evidence="1 2">
    <name type="scientific">Paenibacillus agricola</name>
    <dbReference type="NCBI Taxonomy" id="2716264"/>
    <lineage>
        <taxon>Bacteria</taxon>
        <taxon>Bacillati</taxon>
        <taxon>Bacillota</taxon>
        <taxon>Bacilli</taxon>
        <taxon>Bacillales</taxon>
        <taxon>Paenibacillaceae</taxon>
        <taxon>Paenibacillus</taxon>
    </lineage>
</organism>
<sequence>MNEQATWLPHSEKVDILMSKSMSSYGPMVRIRRVDGRTLEVPRSELLMSTDAELILQLQLILMANNPARNPAYFSTVRNLLKRGAPLHLITQKKVLEGQQLQIF</sequence>
<gene>
    <name evidence="1" type="ORF">G9U52_25915</name>
</gene>
<comment type="caution">
    <text evidence="1">The sequence shown here is derived from an EMBL/GenBank/DDBJ whole genome shotgun (WGS) entry which is preliminary data.</text>
</comment>
<reference evidence="1" key="1">
    <citation type="submission" date="2020-03" db="EMBL/GenBank/DDBJ databases">
        <title>Draft sequencing of Paenibacilllus sp. S3N08.</title>
        <authorList>
            <person name="Kim D.-U."/>
        </authorList>
    </citation>
    <scope>NUCLEOTIDE SEQUENCE</scope>
    <source>
        <strain evidence="1">S3N08</strain>
    </source>
</reference>
<accession>A0ABX0JHQ5</accession>
<protein>
    <submittedName>
        <fullName evidence="1">Uncharacterized protein</fullName>
    </submittedName>
</protein>
<dbReference type="RefSeq" id="WP_166153560.1">
    <property type="nucleotide sequence ID" value="NZ_JAAOIW010000011.1"/>
</dbReference>
<name>A0ABX0JHQ5_9BACL</name>
<proteinExistence type="predicted"/>
<dbReference type="EMBL" id="JAAOIW010000011">
    <property type="protein sequence ID" value="NHN33255.1"/>
    <property type="molecule type" value="Genomic_DNA"/>
</dbReference>